<evidence type="ECO:0000313" key="1">
    <source>
        <dbReference type="EMBL" id="WTP47825.1"/>
    </source>
</evidence>
<keyword evidence="2" id="KW-1185">Reference proteome</keyword>
<reference evidence="1" key="1">
    <citation type="submission" date="2022-10" db="EMBL/GenBank/DDBJ databases">
        <title>The complete genomes of actinobacterial strains from the NBC collection.</title>
        <authorList>
            <person name="Joergensen T.S."/>
            <person name="Alvarez Arevalo M."/>
            <person name="Sterndorff E.B."/>
            <person name="Faurdal D."/>
            <person name="Vuksanovic O."/>
            <person name="Mourched A.-S."/>
            <person name="Charusanti P."/>
            <person name="Shaw S."/>
            <person name="Blin K."/>
            <person name="Weber T."/>
        </authorList>
    </citation>
    <scope>NUCLEOTIDE SEQUENCE</scope>
    <source>
        <strain evidence="1">NBC_00189</strain>
    </source>
</reference>
<gene>
    <name evidence="1" type="ORF">OG288_05510</name>
</gene>
<dbReference type="RefSeq" id="WP_189779789.1">
    <property type="nucleotide sequence ID" value="NZ_BMVY01000052.1"/>
</dbReference>
<evidence type="ECO:0000313" key="2">
    <source>
        <dbReference type="Proteomes" id="UP001432166"/>
    </source>
</evidence>
<sequence length="75" mass="8178">MSEHPAVLVHPPRGDGGRRVTVHGEPIGTAMNLPDIVEFLRRAGLEFDENEVAVSPLIEWRGGGSSYWGPEPGHH</sequence>
<protein>
    <submittedName>
        <fullName evidence="1">Uncharacterized protein</fullName>
    </submittedName>
</protein>
<dbReference type="Proteomes" id="UP001432166">
    <property type="component" value="Chromosome"/>
</dbReference>
<accession>A0ABZ1J8F8</accession>
<proteinExistence type="predicted"/>
<dbReference type="EMBL" id="CP108133">
    <property type="protein sequence ID" value="WTP47825.1"/>
    <property type="molecule type" value="Genomic_DNA"/>
</dbReference>
<organism evidence="1 2">
    <name type="scientific">Streptomyces tauricus</name>
    <dbReference type="NCBI Taxonomy" id="68274"/>
    <lineage>
        <taxon>Bacteria</taxon>
        <taxon>Bacillati</taxon>
        <taxon>Actinomycetota</taxon>
        <taxon>Actinomycetes</taxon>
        <taxon>Kitasatosporales</taxon>
        <taxon>Streptomycetaceae</taxon>
        <taxon>Streptomyces</taxon>
        <taxon>Streptomyces aurantiacus group</taxon>
    </lineage>
</organism>
<name>A0ABZ1J8F8_9ACTN</name>